<sequence>MRFTARSLLSLARSAVRLLGSPPQEAPPRTTSRKGAGARPPVGSAGPRPAPPRAGSRTAGPGSGAGAADTTRYPGDYEGAVRPVYSPHPDGVPDPGEVVWTWVPYEEDPTQGKDRPVLLIGRSGEYLLALMMTTRDRSNAGRTDPDYVDVGSGAWDRQGRPSEVKVDRVLRIRPADIRRDGAVLEEAMFSRVADALARRRR</sequence>
<dbReference type="SUPFAM" id="SSF50118">
    <property type="entry name" value="Cell growth inhibitor/plasmid maintenance toxic component"/>
    <property type="match status" value="1"/>
</dbReference>
<proteinExistence type="predicted"/>
<organism evidence="2">
    <name type="scientific">Arthrobacter saudimassiliensis</name>
    <dbReference type="NCBI Taxonomy" id="1461584"/>
    <lineage>
        <taxon>Bacteria</taxon>
        <taxon>Bacillati</taxon>
        <taxon>Actinomycetota</taxon>
        <taxon>Actinomycetes</taxon>
        <taxon>Micrococcales</taxon>
        <taxon>Micrococcaceae</taxon>
        <taxon>Arthrobacter</taxon>
    </lineage>
</organism>
<evidence type="ECO:0000313" key="2">
    <source>
        <dbReference type="EMBL" id="CEA08185.1"/>
    </source>
</evidence>
<feature type="region of interest" description="Disordered" evidence="1">
    <location>
        <begin position="16"/>
        <end position="92"/>
    </location>
</feature>
<dbReference type="EMBL" id="LN483070">
    <property type="protein sequence ID" value="CEA08185.1"/>
    <property type="molecule type" value="Genomic_DNA"/>
</dbReference>
<reference evidence="2" key="1">
    <citation type="submission" date="2014-07" db="EMBL/GenBank/DDBJ databases">
        <authorList>
            <person name="Urmite Genomes Urmite Genomes"/>
        </authorList>
    </citation>
    <scope>NUCLEOTIDE SEQUENCE</scope>
    <source>
        <strain evidence="2">11W110_air</strain>
    </source>
</reference>
<dbReference type="GO" id="GO:0003677">
    <property type="term" value="F:DNA binding"/>
    <property type="evidence" value="ECO:0007669"/>
    <property type="project" value="InterPro"/>
</dbReference>
<gene>
    <name evidence="2" type="ORF">BN1051_01523</name>
</gene>
<name>A0A078MPP1_9MICC</name>
<dbReference type="InterPro" id="IPR003477">
    <property type="entry name" value="PemK-like"/>
</dbReference>
<evidence type="ECO:0000256" key="1">
    <source>
        <dbReference type="SAM" id="MobiDB-lite"/>
    </source>
</evidence>
<dbReference type="Pfam" id="PF02452">
    <property type="entry name" value="PemK_toxin"/>
    <property type="match status" value="1"/>
</dbReference>
<protein>
    <submittedName>
        <fullName evidence="2">PemK-like protein</fullName>
    </submittedName>
</protein>
<dbReference type="AlphaFoldDB" id="A0A078MPP1"/>
<feature type="compositionally biased region" description="Low complexity" evidence="1">
    <location>
        <begin position="35"/>
        <end position="60"/>
    </location>
</feature>
<accession>A0A078MPP1</accession>
<dbReference type="PATRIC" id="fig|1461584.3.peg.1512"/>